<dbReference type="Proteomes" id="UP000275408">
    <property type="component" value="Unassembled WGS sequence"/>
</dbReference>
<accession>A0A3M6TST5</accession>
<proteinExistence type="predicted"/>
<evidence type="ECO:0000313" key="2">
    <source>
        <dbReference type="EMBL" id="RMX44391.1"/>
    </source>
</evidence>
<dbReference type="PANTHER" id="PTHR33244:SF3">
    <property type="entry name" value="PEPTIDASE A2 DOMAIN-CONTAINING PROTEIN"/>
    <property type="match status" value="1"/>
</dbReference>
<dbReference type="PANTHER" id="PTHR33244">
    <property type="entry name" value="INTEGRASE CATALYTIC DOMAIN-CONTAINING PROTEIN-RELATED"/>
    <property type="match status" value="1"/>
</dbReference>
<sequence>MYYDRNAKLLPIIKEGETARRRKGKTWEPAIVTAQHTAPRSFMVTTPDGTAYGRNRRHLLPTDESPPVIAGPPIDLLATPLAVADPLVGVTPPDGGMPSLDSSNQCSPQQTRPKCTSSGRTVRLPARFREDYIMN</sequence>
<organism evidence="2 3">
    <name type="scientific">Pocillopora damicornis</name>
    <name type="common">Cauliflower coral</name>
    <name type="synonym">Millepora damicornis</name>
    <dbReference type="NCBI Taxonomy" id="46731"/>
    <lineage>
        <taxon>Eukaryota</taxon>
        <taxon>Metazoa</taxon>
        <taxon>Cnidaria</taxon>
        <taxon>Anthozoa</taxon>
        <taxon>Hexacorallia</taxon>
        <taxon>Scleractinia</taxon>
        <taxon>Astrocoeniina</taxon>
        <taxon>Pocilloporidae</taxon>
        <taxon>Pocillopora</taxon>
    </lineage>
</organism>
<protein>
    <submittedName>
        <fullName evidence="2">Uncharacterized protein</fullName>
    </submittedName>
</protein>
<feature type="region of interest" description="Disordered" evidence="1">
    <location>
        <begin position="40"/>
        <end position="68"/>
    </location>
</feature>
<keyword evidence="3" id="KW-1185">Reference proteome</keyword>
<dbReference type="AlphaFoldDB" id="A0A3M6TST5"/>
<feature type="region of interest" description="Disordered" evidence="1">
    <location>
        <begin position="88"/>
        <end position="119"/>
    </location>
</feature>
<feature type="compositionally biased region" description="Polar residues" evidence="1">
    <location>
        <begin position="100"/>
        <end position="119"/>
    </location>
</feature>
<evidence type="ECO:0000256" key="1">
    <source>
        <dbReference type="SAM" id="MobiDB-lite"/>
    </source>
</evidence>
<gene>
    <name evidence="2" type="ORF">pdam_00011199</name>
</gene>
<reference evidence="2 3" key="1">
    <citation type="journal article" date="2018" name="Sci. Rep.">
        <title>Comparative analysis of the Pocillopora damicornis genome highlights role of immune system in coral evolution.</title>
        <authorList>
            <person name="Cunning R."/>
            <person name="Bay R.A."/>
            <person name="Gillette P."/>
            <person name="Baker A.C."/>
            <person name="Traylor-Knowles N."/>
        </authorList>
    </citation>
    <scope>NUCLEOTIDE SEQUENCE [LARGE SCALE GENOMIC DNA]</scope>
    <source>
        <strain evidence="2">RSMAS</strain>
        <tissue evidence="2">Whole animal</tissue>
    </source>
</reference>
<name>A0A3M6TST5_POCDA</name>
<comment type="caution">
    <text evidence="2">The sequence shown here is derived from an EMBL/GenBank/DDBJ whole genome shotgun (WGS) entry which is preliminary data.</text>
</comment>
<evidence type="ECO:0000313" key="3">
    <source>
        <dbReference type="Proteomes" id="UP000275408"/>
    </source>
</evidence>
<dbReference type="EMBL" id="RCHS01002988">
    <property type="protein sequence ID" value="RMX44391.1"/>
    <property type="molecule type" value="Genomic_DNA"/>
</dbReference>